<evidence type="ECO:0000259" key="4">
    <source>
        <dbReference type="Pfam" id="PF17167"/>
    </source>
</evidence>
<dbReference type="Pfam" id="PF17167">
    <property type="entry name" value="Glyco_hydro_94"/>
    <property type="match status" value="1"/>
</dbReference>
<dbReference type="InterPro" id="IPR037018">
    <property type="entry name" value="GH65_N"/>
</dbReference>
<keyword evidence="1" id="KW-0328">Glycosyltransferase</keyword>
<dbReference type="KEGG" id="tbe:Trebr_0496"/>
<proteinExistence type="predicted"/>
<keyword evidence="2" id="KW-0808">Transferase</keyword>
<dbReference type="InterPro" id="IPR011013">
    <property type="entry name" value="Gal_mutarotase_sf_dom"/>
</dbReference>
<dbReference type="PANTHER" id="PTHR37469:SF3">
    <property type="entry name" value="PUTATIVE-RELATED"/>
    <property type="match status" value="1"/>
</dbReference>
<dbReference type="InterPro" id="IPR052047">
    <property type="entry name" value="GH94_Enzymes"/>
</dbReference>
<dbReference type="AlphaFoldDB" id="F4LP63"/>
<dbReference type="Pfam" id="PF06165">
    <property type="entry name" value="GH94_b-supersand"/>
    <property type="match status" value="1"/>
</dbReference>
<sequence>MNYGFFDDKNREYVINRCDVPVSWTNYLGTESTGAVVSHNAGGYMWHESPEYHRVTRFRANAVPLDRPGHYVYLRDNDDGEYWSLSWQPVGKPLDKARYECRHGMSYSKFSCNYKGIDATQTLFIPRGEACELWDVRVKNTSQKDRKISLFSYCEFSFQMIEIDNQNFQMSLYCSGSSYKDGVIEVDNFYNPDMYHYFTSSFDADGFDCLRDSFIGPYRTETNPIGVETGKLSGSAELGNNHCGALCKEFVIPAGKEIRVVFMLGVGSREAGKAVKAKFSDTAAVDAAFREIKAYWDKKCAALQIKTPSSAMNTMINTWNLYQSETNVVFSRFSSFIEVGGRTGLGYRDTAQDAMCIPHSNPQKCRSRLIDLLRGLTQAGYGLHLFEPELFNPNRKPKPPFKSPTVKPEPDKASLVHGLKDTCSDDALWLVPAICEYIKETGEYGFADEVVSFADGGESTVYDHMMRILNFSAEQVGATGICKGLRADWNDCLNLGGGESALVSFLHYWAMDNFAELADHYGRTDDAVKYRALMEKVRAACEKELWDKEWYIRGITKNGVKIGTAEDTEGKVHLESNTWAVISGVAQGEHAEKAMDSVDKYLYSPWGIHLNAPSYGTPNDDIGFVTRVYKGIKENGAIFSHPNPWAWVAETKLGHGNRAMKYYDALCPYNQNDKIEIRQSEPYSYCQFVMGRDHTAHGRARHPWLTGSAGWSYFAATRYMLGIRCTFDGMIVDPCIPSDWDGFEASRIWRGATYKITVKNPTHAEKGVKSVSLNGKPVAGAIPAQPEGSVNEVIVVMG</sequence>
<dbReference type="GO" id="GO:0030246">
    <property type="term" value="F:carbohydrate binding"/>
    <property type="evidence" value="ECO:0007669"/>
    <property type="project" value="InterPro"/>
</dbReference>
<dbReference type="Proteomes" id="UP000006546">
    <property type="component" value="Chromosome"/>
</dbReference>
<evidence type="ECO:0000313" key="5">
    <source>
        <dbReference type="EMBL" id="AEE15939.1"/>
    </source>
</evidence>
<dbReference type="InterPro" id="IPR012341">
    <property type="entry name" value="6hp_glycosidase-like_sf"/>
</dbReference>
<evidence type="ECO:0000256" key="2">
    <source>
        <dbReference type="ARBA" id="ARBA00022679"/>
    </source>
</evidence>
<dbReference type="SMART" id="SM01068">
    <property type="entry name" value="CBM_X"/>
    <property type="match status" value="1"/>
</dbReference>
<organism evidence="5 6">
    <name type="scientific">Treponema brennaborense (strain DSM 12168 / CIP 105900 / DD5/3)</name>
    <dbReference type="NCBI Taxonomy" id="906968"/>
    <lineage>
        <taxon>Bacteria</taxon>
        <taxon>Pseudomonadati</taxon>
        <taxon>Spirochaetota</taxon>
        <taxon>Spirochaetia</taxon>
        <taxon>Spirochaetales</taxon>
        <taxon>Treponemataceae</taxon>
        <taxon>Treponema</taxon>
    </lineage>
</organism>
<reference evidence="6" key="1">
    <citation type="submission" date="2011-04" db="EMBL/GenBank/DDBJ databases">
        <title>The complete genome of Treponema brennaborense DSM 12168.</title>
        <authorList>
            <person name="Lucas S."/>
            <person name="Han J."/>
            <person name="Lapidus A."/>
            <person name="Bruce D."/>
            <person name="Goodwin L."/>
            <person name="Pitluck S."/>
            <person name="Peters L."/>
            <person name="Kyrpides N."/>
            <person name="Mavromatis K."/>
            <person name="Ivanova N."/>
            <person name="Mikhailova N."/>
            <person name="Pagani I."/>
            <person name="Teshima H."/>
            <person name="Detter J.C."/>
            <person name="Tapia R."/>
            <person name="Han C."/>
            <person name="Land M."/>
            <person name="Hauser L."/>
            <person name="Markowitz V."/>
            <person name="Cheng J.-F."/>
            <person name="Hugenholtz P."/>
            <person name="Woyke T."/>
            <person name="Wu D."/>
            <person name="Gronow S."/>
            <person name="Wellnitz S."/>
            <person name="Brambilla E."/>
            <person name="Klenk H.-P."/>
            <person name="Eisen J.A."/>
        </authorList>
    </citation>
    <scope>NUCLEOTIDE SEQUENCE [LARGE SCALE GENOMIC DNA]</scope>
    <source>
        <strain evidence="6">DSM 12168 / CIP 105900 / DD5/3</strain>
    </source>
</reference>
<dbReference type="Gene3D" id="2.60.420.10">
    <property type="entry name" value="Maltose phosphorylase, domain 3"/>
    <property type="match status" value="1"/>
</dbReference>
<keyword evidence="6" id="KW-1185">Reference proteome</keyword>
<protein>
    <submittedName>
        <fullName evidence="5">Glycosyltransferase 36</fullName>
    </submittedName>
</protein>
<name>F4LP63_TREBD</name>
<dbReference type="GO" id="GO:0016757">
    <property type="term" value="F:glycosyltransferase activity"/>
    <property type="evidence" value="ECO:0007669"/>
    <property type="project" value="UniProtKB-KW"/>
</dbReference>
<dbReference type="GO" id="GO:0005975">
    <property type="term" value="P:carbohydrate metabolic process"/>
    <property type="evidence" value="ECO:0007669"/>
    <property type="project" value="InterPro"/>
</dbReference>
<dbReference type="InterPro" id="IPR037828">
    <property type="entry name" value="GH94N_ChBP"/>
</dbReference>
<dbReference type="InterPro" id="IPR008928">
    <property type="entry name" value="6-hairpin_glycosidase_sf"/>
</dbReference>
<dbReference type="InterPro" id="IPR033432">
    <property type="entry name" value="GH94_catalytic"/>
</dbReference>
<dbReference type="HOGENOM" id="CLU_019054_0_0_12"/>
<feature type="domain" description="Glycosyl hydrolase 94 supersandwich" evidence="3">
    <location>
        <begin position="11"/>
        <end position="281"/>
    </location>
</feature>
<dbReference type="Gene3D" id="1.50.10.10">
    <property type="match status" value="1"/>
</dbReference>
<dbReference type="PANTHER" id="PTHR37469">
    <property type="entry name" value="CELLOBIONIC ACID PHOSPHORYLASE-RELATED"/>
    <property type="match status" value="1"/>
</dbReference>
<evidence type="ECO:0000259" key="3">
    <source>
        <dbReference type="Pfam" id="PF06165"/>
    </source>
</evidence>
<dbReference type="STRING" id="906968.Trebr_0496"/>
<evidence type="ECO:0000256" key="1">
    <source>
        <dbReference type="ARBA" id="ARBA00022676"/>
    </source>
</evidence>
<feature type="domain" description="Glycosyl hydrolase 94 catalytic" evidence="4">
    <location>
        <begin position="295"/>
        <end position="722"/>
    </location>
</feature>
<dbReference type="InterPro" id="IPR010383">
    <property type="entry name" value="Glyco_hydrolase_94_b-supersand"/>
</dbReference>
<dbReference type="RefSeq" id="WP_013757658.1">
    <property type="nucleotide sequence ID" value="NC_015500.1"/>
</dbReference>
<accession>F4LP63</accession>
<dbReference type="Gene3D" id="2.70.98.40">
    <property type="entry name" value="Glycoside hydrolase, family 65, N-terminal domain"/>
    <property type="match status" value="1"/>
</dbReference>
<dbReference type="eggNOG" id="COG3459">
    <property type="taxonomic scope" value="Bacteria"/>
</dbReference>
<dbReference type="OrthoDB" id="9769991at2"/>
<evidence type="ECO:0000313" key="6">
    <source>
        <dbReference type="Proteomes" id="UP000006546"/>
    </source>
</evidence>
<gene>
    <name evidence="5" type="ordered locus">Trebr_0496</name>
</gene>
<dbReference type="EMBL" id="CP002696">
    <property type="protein sequence ID" value="AEE15939.1"/>
    <property type="molecule type" value="Genomic_DNA"/>
</dbReference>
<dbReference type="SUPFAM" id="SSF74650">
    <property type="entry name" value="Galactose mutarotase-like"/>
    <property type="match status" value="1"/>
</dbReference>
<dbReference type="SUPFAM" id="SSF48208">
    <property type="entry name" value="Six-hairpin glycosidases"/>
    <property type="match status" value="1"/>
</dbReference>
<dbReference type="CDD" id="cd11755">
    <property type="entry name" value="GH94N_ChBP_like"/>
    <property type="match status" value="1"/>
</dbReference>